<dbReference type="GO" id="GO:0016746">
    <property type="term" value="F:acyltransferase activity"/>
    <property type="evidence" value="ECO:0007669"/>
    <property type="project" value="UniProtKB-KW"/>
</dbReference>
<keyword evidence="3" id="KW-1185">Reference proteome</keyword>
<dbReference type="EMBL" id="JBHSMF010000009">
    <property type="protein sequence ID" value="MFC5499077.1"/>
    <property type="molecule type" value="Genomic_DNA"/>
</dbReference>
<dbReference type="Proteomes" id="UP001596037">
    <property type="component" value="Unassembled WGS sequence"/>
</dbReference>
<reference evidence="3" key="1">
    <citation type="journal article" date="2019" name="Int. J. Syst. Evol. Microbiol.">
        <title>The Global Catalogue of Microorganisms (GCM) 10K type strain sequencing project: providing services to taxonomists for standard genome sequencing and annotation.</title>
        <authorList>
            <consortium name="The Broad Institute Genomics Platform"/>
            <consortium name="The Broad Institute Genome Sequencing Center for Infectious Disease"/>
            <person name="Wu L."/>
            <person name="Ma J."/>
        </authorList>
    </citation>
    <scope>NUCLEOTIDE SEQUENCE [LARGE SCALE GENOMIC DNA]</scope>
    <source>
        <strain evidence="3">CCUG 57401</strain>
    </source>
</reference>
<keyword evidence="2" id="KW-0808">Transferase</keyword>
<dbReference type="InterPro" id="IPR000182">
    <property type="entry name" value="GNAT_dom"/>
</dbReference>
<sequence>MTTLPKCRLTVVADRGAAVNKCAARKRLQRPTAAAEQAAAVGRLRVAGKERAGGRVAFVYDVKVRKEHQRHGHATLAFRALEAEAGAMGLSGIELHVVGQNRVAQAFYAKLGYQPTNITMYKPVGPPAA</sequence>
<proteinExistence type="predicted"/>
<evidence type="ECO:0000313" key="3">
    <source>
        <dbReference type="Proteomes" id="UP001596037"/>
    </source>
</evidence>
<accession>A0ABW0NGF8</accession>
<protein>
    <submittedName>
        <fullName evidence="2">GNAT family N-acetyltransferase</fullName>
        <ecNumber evidence="2">2.3.1.-</ecNumber>
    </submittedName>
</protein>
<organism evidence="2 3">
    <name type="scientific">Caenimonas terrae</name>
    <dbReference type="NCBI Taxonomy" id="696074"/>
    <lineage>
        <taxon>Bacteria</taxon>
        <taxon>Pseudomonadati</taxon>
        <taxon>Pseudomonadota</taxon>
        <taxon>Betaproteobacteria</taxon>
        <taxon>Burkholderiales</taxon>
        <taxon>Comamonadaceae</taxon>
        <taxon>Caenimonas</taxon>
    </lineage>
</organism>
<gene>
    <name evidence="2" type="ORF">ACFPOE_16130</name>
</gene>
<feature type="domain" description="N-acetyltransferase" evidence="1">
    <location>
        <begin position="1"/>
        <end position="129"/>
    </location>
</feature>
<dbReference type="SUPFAM" id="SSF55729">
    <property type="entry name" value="Acyl-CoA N-acyltransferases (Nat)"/>
    <property type="match status" value="1"/>
</dbReference>
<keyword evidence="2" id="KW-0012">Acyltransferase</keyword>
<evidence type="ECO:0000313" key="2">
    <source>
        <dbReference type="EMBL" id="MFC5499077.1"/>
    </source>
</evidence>
<dbReference type="PROSITE" id="PS51186">
    <property type="entry name" value="GNAT"/>
    <property type="match status" value="1"/>
</dbReference>
<name>A0ABW0NGF8_9BURK</name>
<comment type="caution">
    <text evidence="2">The sequence shown here is derived from an EMBL/GenBank/DDBJ whole genome shotgun (WGS) entry which is preliminary data.</text>
</comment>
<dbReference type="EC" id="2.3.1.-" evidence="2"/>
<dbReference type="Pfam" id="PF00583">
    <property type="entry name" value="Acetyltransf_1"/>
    <property type="match status" value="1"/>
</dbReference>
<evidence type="ECO:0000259" key="1">
    <source>
        <dbReference type="PROSITE" id="PS51186"/>
    </source>
</evidence>
<dbReference type="Gene3D" id="3.40.630.30">
    <property type="match status" value="1"/>
</dbReference>
<dbReference type="RefSeq" id="WP_376851179.1">
    <property type="nucleotide sequence ID" value="NZ_JBHSMF010000009.1"/>
</dbReference>
<dbReference type="InterPro" id="IPR016181">
    <property type="entry name" value="Acyl_CoA_acyltransferase"/>
</dbReference>
<dbReference type="CDD" id="cd04301">
    <property type="entry name" value="NAT_SF"/>
    <property type="match status" value="1"/>
</dbReference>